<dbReference type="Proteomes" id="UP001303001">
    <property type="component" value="Chromosome"/>
</dbReference>
<keyword evidence="5" id="KW-1185">Reference proteome</keyword>
<dbReference type="Pfam" id="PF23771">
    <property type="entry name" value="DUF7168"/>
    <property type="match status" value="1"/>
</dbReference>
<proteinExistence type="predicted"/>
<sequence length="235" mass="24665">MSEAMLSKVRKLLAQAEDPACTPAESAAFMAKATELIARYGVDRALLAAREPATDPVGDRVVEVVAPYARDKAGLLAAVADPLRCRCVRRRQGSGFDLHLFGFASDLERVELLFTSLLVQAAHGLAGTAVPAGEHPAAFRRTWLAGFAQAVAERLRTAEAGAVAGSGAPSVALVLADRSDRVQRRVAEVYPRLRTAPRRRLAGSGFGPGAAAGRRADLGGTGVTGTRSPARGIDR</sequence>
<accession>A0ABZ0A581</accession>
<gene>
    <name evidence="4" type="ORF">RMN56_10510</name>
</gene>
<feature type="domain" description="DUF7168" evidence="3">
    <location>
        <begin position="73"/>
        <end position="161"/>
    </location>
</feature>
<evidence type="ECO:0000259" key="3">
    <source>
        <dbReference type="Pfam" id="PF23771"/>
    </source>
</evidence>
<dbReference type="Pfam" id="PF10979">
    <property type="entry name" value="DUF2786"/>
    <property type="match status" value="1"/>
</dbReference>
<evidence type="ECO:0000313" key="5">
    <source>
        <dbReference type="Proteomes" id="UP001303001"/>
    </source>
</evidence>
<evidence type="ECO:0000313" key="4">
    <source>
        <dbReference type="EMBL" id="WNM41736.1"/>
    </source>
</evidence>
<feature type="region of interest" description="Disordered" evidence="1">
    <location>
        <begin position="200"/>
        <end position="235"/>
    </location>
</feature>
<name>A0ABZ0A581_9ACTN</name>
<reference evidence="4 5" key="1">
    <citation type="submission" date="2023-09" db="EMBL/GenBank/DDBJ databases">
        <title>Micromonospora halotolerans DSM 45598 genome sequence.</title>
        <authorList>
            <person name="Mo P."/>
        </authorList>
    </citation>
    <scope>NUCLEOTIDE SEQUENCE [LARGE SCALE GENOMIC DNA]</scope>
    <source>
        <strain evidence="4 5">DSM 45598</strain>
    </source>
</reference>
<dbReference type="InterPro" id="IPR024498">
    <property type="entry name" value="DUF2786"/>
</dbReference>
<dbReference type="EMBL" id="CP134876">
    <property type="protein sequence ID" value="WNM41736.1"/>
    <property type="molecule type" value="Genomic_DNA"/>
</dbReference>
<dbReference type="RefSeq" id="WP_313723637.1">
    <property type="nucleotide sequence ID" value="NZ_CP134876.1"/>
</dbReference>
<organism evidence="4 5">
    <name type="scientific">Micromonospora halotolerans</name>
    <dbReference type="NCBI Taxonomy" id="709879"/>
    <lineage>
        <taxon>Bacteria</taxon>
        <taxon>Bacillati</taxon>
        <taxon>Actinomycetota</taxon>
        <taxon>Actinomycetes</taxon>
        <taxon>Micromonosporales</taxon>
        <taxon>Micromonosporaceae</taxon>
        <taxon>Micromonospora</taxon>
    </lineage>
</organism>
<protein>
    <submittedName>
        <fullName evidence="4">DUF2786 domain-containing protein</fullName>
    </submittedName>
</protein>
<evidence type="ECO:0000256" key="1">
    <source>
        <dbReference type="SAM" id="MobiDB-lite"/>
    </source>
</evidence>
<feature type="domain" description="DUF2786" evidence="2">
    <location>
        <begin position="5"/>
        <end position="44"/>
    </location>
</feature>
<dbReference type="InterPro" id="IPR055592">
    <property type="entry name" value="DUF7168"/>
</dbReference>
<evidence type="ECO:0000259" key="2">
    <source>
        <dbReference type="Pfam" id="PF10979"/>
    </source>
</evidence>